<keyword evidence="6" id="KW-1133">Transmembrane helix</keyword>
<comment type="subcellular location">
    <subcellularLocation>
        <location evidence="1">Membrane</location>
    </subcellularLocation>
</comment>
<keyword evidence="10" id="KW-0472">Membrane</keyword>
<dbReference type="InterPro" id="IPR017972">
    <property type="entry name" value="Cyt_P450_CS"/>
</dbReference>
<dbReference type="GO" id="GO:0004497">
    <property type="term" value="F:monooxygenase activity"/>
    <property type="evidence" value="ECO:0007669"/>
    <property type="project" value="UniProtKB-KW"/>
</dbReference>
<dbReference type="GO" id="GO:0016020">
    <property type="term" value="C:membrane"/>
    <property type="evidence" value="ECO:0007669"/>
    <property type="project" value="UniProtKB-SubCell"/>
</dbReference>
<keyword evidence="4" id="KW-0812">Transmembrane</keyword>
<evidence type="ECO:0008006" key="15">
    <source>
        <dbReference type="Google" id="ProtNLM"/>
    </source>
</evidence>
<keyword evidence="14" id="KW-1185">Reference proteome</keyword>
<dbReference type="PANTHER" id="PTHR24282:SF211">
    <property type="entry name" value="CYTOCHROME P450-RELATED"/>
    <property type="match status" value="1"/>
</dbReference>
<keyword evidence="5 11" id="KW-0479">Metal-binding</keyword>
<reference evidence="13" key="1">
    <citation type="submission" date="2015-04" db="UniProtKB">
        <authorList>
            <consortium name="EnsemblPlants"/>
        </authorList>
    </citation>
    <scope>IDENTIFICATION</scope>
</reference>
<dbReference type="GO" id="GO:0016705">
    <property type="term" value="F:oxidoreductase activity, acting on paired donors, with incorporation or reduction of molecular oxygen"/>
    <property type="evidence" value="ECO:0007669"/>
    <property type="project" value="InterPro"/>
</dbReference>
<keyword evidence="3 11" id="KW-0349">Heme</keyword>
<organism evidence="13">
    <name type="scientific">Oryza meridionalis</name>
    <dbReference type="NCBI Taxonomy" id="40149"/>
    <lineage>
        <taxon>Eukaryota</taxon>
        <taxon>Viridiplantae</taxon>
        <taxon>Streptophyta</taxon>
        <taxon>Embryophyta</taxon>
        <taxon>Tracheophyta</taxon>
        <taxon>Spermatophyta</taxon>
        <taxon>Magnoliopsida</taxon>
        <taxon>Liliopsida</taxon>
        <taxon>Poales</taxon>
        <taxon>Poaceae</taxon>
        <taxon>BOP clade</taxon>
        <taxon>Oryzoideae</taxon>
        <taxon>Oryzeae</taxon>
        <taxon>Oryzinae</taxon>
        <taxon>Oryza</taxon>
    </lineage>
</organism>
<proteinExistence type="inferred from homology"/>
<dbReference type="STRING" id="40149.A0A0E0DR95"/>
<keyword evidence="7 12" id="KW-0560">Oxidoreductase</keyword>
<dbReference type="PROSITE" id="PS00086">
    <property type="entry name" value="CYTOCHROME_P450"/>
    <property type="match status" value="1"/>
</dbReference>
<evidence type="ECO:0000313" key="14">
    <source>
        <dbReference type="Proteomes" id="UP000008021"/>
    </source>
</evidence>
<evidence type="ECO:0000256" key="8">
    <source>
        <dbReference type="ARBA" id="ARBA00023004"/>
    </source>
</evidence>
<feature type="binding site" description="axial binding residue" evidence="11">
    <location>
        <position position="358"/>
    </location>
    <ligand>
        <name>heme</name>
        <dbReference type="ChEBI" id="CHEBI:30413"/>
    </ligand>
    <ligandPart>
        <name>Fe</name>
        <dbReference type="ChEBI" id="CHEBI:18248"/>
    </ligandPart>
</feature>
<dbReference type="Proteomes" id="UP000008021">
    <property type="component" value="Chromosome 5"/>
</dbReference>
<dbReference type="GO" id="GO:0006629">
    <property type="term" value="P:lipid metabolic process"/>
    <property type="evidence" value="ECO:0007669"/>
    <property type="project" value="UniProtKB-ARBA"/>
</dbReference>
<comment type="similarity">
    <text evidence="2 12">Belongs to the cytochrome P450 family.</text>
</comment>
<evidence type="ECO:0000256" key="5">
    <source>
        <dbReference type="ARBA" id="ARBA00022723"/>
    </source>
</evidence>
<reference evidence="13" key="2">
    <citation type="submission" date="2018-05" db="EMBL/GenBank/DDBJ databases">
        <title>OmerRS3 (Oryza meridionalis Reference Sequence Version 3).</title>
        <authorList>
            <person name="Zhang J."/>
            <person name="Kudrna D."/>
            <person name="Lee S."/>
            <person name="Talag J."/>
            <person name="Welchert J."/>
            <person name="Wing R.A."/>
        </authorList>
    </citation>
    <scope>NUCLEOTIDE SEQUENCE [LARGE SCALE GENOMIC DNA]</scope>
    <source>
        <strain evidence="13">cv. OR44</strain>
    </source>
</reference>
<dbReference type="SUPFAM" id="SSF48264">
    <property type="entry name" value="Cytochrome P450"/>
    <property type="match status" value="1"/>
</dbReference>
<dbReference type="InterPro" id="IPR001128">
    <property type="entry name" value="Cyt_P450"/>
</dbReference>
<evidence type="ECO:0000256" key="11">
    <source>
        <dbReference type="PIRSR" id="PIRSR602401-1"/>
    </source>
</evidence>
<accession>A0A0E0DR95</accession>
<evidence type="ECO:0000256" key="4">
    <source>
        <dbReference type="ARBA" id="ARBA00022692"/>
    </source>
</evidence>
<evidence type="ECO:0000256" key="3">
    <source>
        <dbReference type="ARBA" id="ARBA00022617"/>
    </source>
</evidence>
<evidence type="ECO:0000256" key="10">
    <source>
        <dbReference type="ARBA" id="ARBA00023136"/>
    </source>
</evidence>
<dbReference type="InterPro" id="IPR002401">
    <property type="entry name" value="Cyt_P450_E_grp-I"/>
</dbReference>
<dbReference type="AlphaFoldDB" id="A0A0E0DR95"/>
<keyword evidence="9 12" id="KW-0503">Monooxygenase</keyword>
<dbReference type="EnsemblPlants" id="OMERI05G13970.1">
    <property type="protein sequence ID" value="OMERI05G13970.1"/>
    <property type="gene ID" value="OMERI05G13970"/>
</dbReference>
<dbReference type="GO" id="GO:0020037">
    <property type="term" value="F:heme binding"/>
    <property type="evidence" value="ECO:0007669"/>
    <property type="project" value="InterPro"/>
</dbReference>
<dbReference type="PRINTS" id="PR00385">
    <property type="entry name" value="P450"/>
</dbReference>
<evidence type="ECO:0000256" key="6">
    <source>
        <dbReference type="ARBA" id="ARBA00022989"/>
    </source>
</evidence>
<keyword evidence="8 11" id="KW-0408">Iron</keyword>
<evidence type="ECO:0000256" key="2">
    <source>
        <dbReference type="ARBA" id="ARBA00010617"/>
    </source>
</evidence>
<dbReference type="HOGENOM" id="CLU_001570_5_0_1"/>
<evidence type="ECO:0000313" key="13">
    <source>
        <dbReference type="EnsemblPlants" id="OMERI05G13970.1"/>
    </source>
</evidence>
<dbReference type="InterPro" id="IPR036396">
    <property type="entry name" value="Cyt_P450_sf"/>
</dbReference>
<comment type="cofactor">
    <cofactor evidence="11">
        <name>heme</name>
        <dbReference type="ChEBI" id="CHEBI:30413"/>
    </cofactor>
</comment>
<dbReference type="Pfam" id="PF00067">
    <property type="entry name" value="p450"/>
    <property type="match status" value="1"/>
</dbReference>
<dbReference type="Gene3D" id="1.10.630.10">
    <property type="entry name" value="Cytochrome P450"/>
    <property type="match status" value="1"/>
</dbReference>
<sequence>MAALLGILLAAFLAAAVPFALRLLHSFLWVPRRLERRFRRQGIRGPPRRPLSGNAAGYRDLLAAAQSAPLASFHHAVVARVAPHYREWPSEITAITSSMLDRWEVQDEARAEFEIDCGIGSSYEEGKRVFELQEEQLKLTILAMRTVYIPGFRFVPTKKNRRRHMLNQEVRNSLRKLIEINGRKCEHSNNLLGMMLSASKLGSEFRMGIEEIIDGCKTFYFTGKETTANLLTWATLLLALHQEWQNKARDEVFQACGKSEYPNAENLSNLKIVNMVLKETLRLYPPAMFLNRMVNRDVKLGKLDIPAGTQLHFPILDIHHDVSIWGADADEFDPSRFAEGKSYHLGAYFPFGIGPTICVGQNLTMVEAKVALAMILQRFALVVSPSYVHAPMHGVTLQPQYGAQVLVHKI</sequence>
<evidence type="ECO:0000256" key="1">
    <source>
        <dbReference type="ARBA" id="ARBA00004370"/>
    </source>
</evidence>
<dbReference type="GO" id="GO:0005506">
    <property type="term" value="F:iron ion binding"/>
    <property type="evidence" value="ECO:0007669"/>
    <property type="project" value="InterPro"/>
</dbReference>
<evidence type="ECO:0000256" key="12">
    <source>
        <dbReference type="RuleBase" id="RU000461"/>
    </source>
</evidence>
<evidence type="ECO:0000256" key="9">
    <source>
        <dbReference type="ARBA" id="ARBA00023033"/>
    </source>
</evidence>
<dbReference type="PANTHER" id="PTHR24282">
    <property type="entry name" value="CYTOCHROME P450 FAMILY MEMBER"/>
    <property type="match status" value="1"/>
</dbReference>
<dbReference type="PRINTS" id="PR00463">
    <property type="entry name" value="EP450I"/>
</dbReference>
<dbReference type="InterPro" id="IPR050665">
    <property type="entry name" value="Cytochrome_P450_Monooxygen"/>
</dbReference>
<name>A0A0E0DR95_9ORYZ</name>
<protein>
    <recommendedName>
        <fullName evidence="15">Cytochrome P450</fullName>
    </recommendedName>
</protein>
<evidence type="ECO:0000256" key="7">
    <source>
        <dbReference type="ARBA" id="ARBA00023002"/>
    </source>
</evidence>
<dbReference type="Gramene" id="OMERI05G13970.1">
    <property type="protein sequence ID" value="OMERI05G13970.1"/>
    <property type="gene ID" value="OMERI05G13970"/>
</dbReference>